<keyword evidence="2 5" id="KW-0479">Metal-binding</keyword>
<feature type="binding site" evidence="5">
    <location>
        <position position="86"/>
    </location>
    <ligand>
        <name>Fe cation</name>
        <dbReference type="ChEBI" id="CHEBI:24875"/>
        <note>catalytic</note>
    </ligand>
</feature>
<comment type="similarity">
    <text evidence="1">Belongs to the carotenoid oxygenase family.</text>
</comment>
<dbReference type="Pfam" id="PF03055">
    <property type="entry name" value="RPE65"/>
    <property type="match status" value="1"/>
</dbReference>
<dbReference type="Proteomes" id="UP000541444">
    <property type="component" value="Unassembled WGS sequence"/>
</dbReference>
<dbReference type="PANTHER" id="PTHR10543:SF142">
    <property type="entry name" value="OS06G0162550 PROTEIN"/>
    <property type="match status" value="1"/>
</dbReference>
<accession>A0A7J7MHA4</accession>
<dbReference type="GO" id="GO:0016121">
    <property type="term" value="P:carotene catabolic process"/>
    <property type="evidence" value="ECO:0007669"/>
    <property type="project" value="TreeGrafter"/>
</dbReference>
<organism evidence="6 7">
    <name type="scientific">Kingdonia uniflora</name>
    <dbReference type="NCBI Taxonomy" id="39325"/>
    <lineage>
        <taxon>Eukaryota</taxon>
        <taxon>Viridiplantae</taxon>
        <taxon>Streptophyta</taxon>
        <taxon>Embryophyta</taxon>
        <taxon>Tracheophyta</taxon>
        <taxon>Spermatophyta</taxon>
        <taxon>Magnoliopsida</taxon>
        <taxon>Ranunculales</taxon>
        <taxon>Circaeasteraceae</taxon>
        <taxon>Kingdonia</taxon>
    </lineage>
</organism>
<reference evidence="6 7" key="1">
    <citation type="journal article" date="2020" name="IScience">
        <title>Genome Sequencing of the Endangered Kingdonia uniflora (Circaeasteraceae, Ranunculales) Reveals Potential Mechanisms of Evolutionary Specialization.</title>
        <authorList>
            <person name="Sun Y."/>
            <person name="Deng T."/>
            <person name="Zhang A."/>
            <person name="Moore M.J."/>
            <person name="Landis J.B."/>
            <person name="Lin N."/>
            <person name="Zhang H."/>
            <person name="Zhang X."/>
            <person name="Huang J."/>
            <person name="Zhang X."/>
            <person name="Sun H."/>
            <person name="Wang H."/>
        </authorList>
    </citation>
    <scope>NUCLEOTIDE SEQUENCE [LARGE SCALE GENOMIC DNA]</scope>
    <source>
        <strain evidence="6">TB1705</strain>
        <tissue evidence="6">Leaf</tissue>
    </source>
</reference>
<feature type="binding site" evidence="5">
    <location>
        <position position="22"/>
    </location>
    <ligand>
        <name>Fe cation</name>
        <dbReference type="ChEBI" id="CHEBI:24875"/>
        <note>catalytic</note>
    </ligand>
</feature>
<proteinExistence type="inferred from homology"/>
<dbReference type="GO" id="GO:0009570">
    <property type="term" value="C:chloroplast stroma"/>
    <property type="evidence" value="ECO:0007669"/>
    <property type="project" value="TreeGrafter"/>
</dbReference>
<dbReference type="OrthoDB" id="1069523at2759"/>
<dbReference type="AlphaFoldDB" id="A0A7J7MHA4"/>
<keyword evidence="7" id="KW-1185">Reference proteome</keyword>
<keyword evidence="3" id="KW-0223">Dioxygenase</keyword>
<dbReference type="PANTHER" id="PTHR10543">
    <property type="entry name" value="BETA-CAROTENE DIOXYGENASE"/>
    <property type="match status" value="1"/>
</dbReference>
<dbReference type="GO" id="GO:0010436">
    <property type="term" value="F:carotenoid dioxygenase activity"/>
    <property type="evidence" value="ECO:0007669"/>
    <property type="project" value="TreeGrafter"/>
</dbReference>
<keyword evidence="3" id="KW-0560">Oxidoreductase</keyword>
<evidence type="ECO:0000256" key="2">
    <source>
        <dbReference type="ARBA" id="ARBA00022723"/>
    </source>
</evidence>
<evidence type="ECO:0000313" key="6">
    <source>
        <dbReference type="EMBL" id="KAF6154192.1"/>
    </source>
</evidence>
<comment type="cofactor">
    <cofactor evidence="5">
        <name>Fe(2+)</name>
        <dbReference type="ChEBI" id="CHEBI:29033"/>
    </cofactor>
    <text evidence="5">Binds 1 Fe(2+) ion per subunit.</text>
</comment>
<evidence type="ECO:0000256" key="1">
    <source>
        <dbReference type="ARBA" id="ARBA00006787"/>
    </source>
</evidence>
<name>A0A7J7MHA4_9MAGN</name>
<dbReference type="GO" id="GO:0046872">
    <property type="term" value="F:metal ion binding"/>
    <property type="evidence" value="ECO:0007669"/>
    <property type="project" value="UniProtKB-KW"/>
</dbReference>
<evidence type="ECO:0000256" key="5">
    <source>
        <dbReference type="PIRSR" id="PIRSR604294-1"/>
    </source>
</evidence>
<comment type="caution">
    <text evidence="6">The sequence shown here is derived from an EMBL/GenBank/DDBJ whole genome shotgun (WGS) entry which is preliminary data.</text>
</comment>
<evidence type="ECO:0000313" key="7">
    <source>
        <dbReference type="Proteomes" id="UP000541444"/>
    </source>
</evidence>
<dbReference type="EMBL" id="JACGCM010001511">
    <property type="protein sequence ID" value="KAF6154192.1"/>
    <property type="molecule type" value="Genomic_DNA"/>
</dbReference>
<dbReference type="InterPro" id="IPR004294">
    <property type="entry name" value="Carotenoid_Oase"/>
</dbReference>
<gene>
    <name evidence="6" type="ORF">GIB67_016444</name>
</gene>
<sequence>MADGDKLVHELDLKFKRSSLSHDIGITQKYNVTLDVPLVIDINRLLKGDLLIKFEKGSYARIGVMPQYGDADSVKWFDVKNIFTFHILNCLEDENKVVVRGFNTLQSIISGPDFGLKFFGMFSKGFKLIIPSEAD</sequence>
<keyword evidence="4 5" id="KW-0408">Iron</keyword>
<protein>
    <submittedName>
        <fullName evidence="6">Uncharacterized protein</fullName>
    </submittedName>
</protein>
<evidence type="ECO:0000256" key="4">
    <source>
        <dbReference type="ARBA" id="ARBA00023004"/>
    </source>
</evidence>
<evidence type="ECO:0000256" key="3">
    <source>
        <dbReference type="ARBA" id="ARBA00022964"/>
    </source>
</evidence>